<dbReference type="SMART" id="SM00278">
    <property type="entry name" value="HhH1"/>
    <property type="match status" value="2"/>
</dbReference>
<evidence type="ECO:0000259" key="2">
    <source>
        <dbReference type="SMART" id="SM00278"/>
    </source>
</evidence>
<feature type="domain" description="Helix-hairpin-helix DNA-binding motif class 1" evidence="2">
    <location>
        <begin position="19"/>
        <end position="38"/>
    </location>
</feature>
<feature type="domain" description="Helix-hairpin-helix DNA-binding motif class 1" evidence="2">
    <location>
        <begin position="48"/>
        <end position="67"/>
    </location>
</feature>
<feature type="region of interest" description="Disordered" evidence="1">
    <location>
        <begin position="75"/>
        <end position="109"/>
    </location>
</feature>
<dbReference type="SUPFAM" id="SSF47781">
    <property type="entry name" value="RuvA domain 2-like"/>
    <property type="match status" value="1"/>
</dbReference>
<dbReference type="Pfam" id="PF12836">
    <property type="entry name" value="HHH_3"/>
    <property type="match status" value="1"/>
</dbReference>
<dbReference type="AlphaFoldDB" id="A0A6S6U2P0"/>
<organism evidence="3">
    <name type="scientific">uncultured Sulfurovum sp</name>
    <dbReference type="NCBI Taxonomy" id="269237"/>
    <lineage>
        <taxon>Bacteria</taxon>
        <taxon>Pseudomonadati</taxon>
        <taxon>Campylobacterota</taxon>
        <taxon>Epsilonproteobacteria</taxon>
        <taxon>Campylobacterales</taxon>
        <taxon>Sulfurovaceae</taxon>
        <taxon>Sulfurovum</taxon>
        <taxon>environmental samples</taxon>
    </lineage>
</organism>
<proteinExistence type="predicted"/>
<dbReference type="InterPro" id="IPR003583">
    <property type="entry name" value="Hlx-hairpin-Hlx_DNA-bd_motif"/>
</dbReference>
<gene>
    <name evidence="3" type="ORF">HELGO_WM6063</name>
</gene>
<dbReference type="EMBL" id="CACVAU010000069">
    <property type="protein sequence ID" value="CAA6823133.1"/>
    <property type="molecule type" value="Genomic_DNA"/>
</dbReference>
<keyword evidence="3" id="KW-0675">Receptor</keyword>
<dbReference type="InterPro" id="IPR010994">
    <property type="entry name" value="RuvA_2-like"/>
</dbReference>
<dbReference type="PANTHER" id="PTHR21180">
    <property type="entry name" value="ENDONUCLEASE/EXONUCLEASE/PHOSPHATASE FAMILY DOMAIN-CONTAINING PROTEIN 1"/>
    <property type="match status" value="1"/>
</dbReference>
<evidence type="ECO:0000313" key="3">
    <source>
        <dbReference type="EMBL" id="CAA6823133.1"/>
    </source>
</evidence>
<dbReference type="Gene3D" id="1.10.150.280">
    <property type="entry name" value="AF1531-like domain"/>
    <property type="match status" value="1"/>
</dbReference>
<sequence>MAMSISLLSALNVQSASKDELMCIKGIGDKKANQIMKYRKSGKLKSTDDLLELKGFGKVLVKNIKQNIKSVACGGKKTTKKTTTKKSTNKSIKETSSKKTDTKKTDTTK</sequence>
<protein>
    <submittedName>
        <fullName evidence="3">Late competence protein ComEA, DNA receptor</fullName>
    </submittedName>
</protein>
<accession>A0A6S6U2P0</accession>
<feature type="compositionally biased region" description="Basic residues" evidence="1">
    <location>
        <begin position="77"/>
        <end position="88"/>
    </location>
</feature>
<dbReference type="PANTHER" id="PTHR21180:SF32">
    <property type="entry name" value="ENDONUCLEASE_EXONUCLEASE_PHOSPHATASE FAMILY DOMAIN-CONTAINING PROTEIN 1"/>
    <property type="match status" value="1"/>
</dbReference>
<reference evidence="3" key="1">
    <citation type="submission" date="2020-01" db="EMBL/GenBank/DDBJ databases">
        <authorList>
            <person name="Meier V. D."/>
            <person name="Meier V D."/>
        </authorList>
    </citation>
    <scope>NUCLEOTIDE SEQUENCE</scope>
    <source>
        <strain evidence="3">HLG_WM_MAG_05</strain>
    </source>
</reference>
<dbReference type="GO" id="GO:0003677">
    <property type="term" value="F:DNA binding"/>
    <property type="evidence" value="ECO:0007669"/>
    <property type="project" value="InterPro"/>
</dbReference>
<feature type="compositionally biased region" description="Basic and acidic residues" evidence="1">
    <location>
        <begin position="91"/>
        <end position="109"/>
    </location>
</feature>
<name>A0A6S6U2P0_9BACT</name>
<dbReference type="GO" id="GO:0006281">
    <property type="term" value="P:DNA repair"/>
    <property type="evidence" value="ECO:0007669"/>
    <property type="project" value="InterPro"/>
</dbReference>
<dbReference type="InterPro" id="IPR051675">
    <property type="entry name" value="Endo/Exo/Phosphatase_dom_1"/>
</dbReference>
<evidence type="ECO:0000256" key="1">
    <source>
        <dbReference type="SAM" id="MobiDB-lite"/>
    </source>
</evidence>